<evidence type="ECO:0000313" key="5">
    <source>
        <dbReference type="Proteomes" id="UP000199225"/>
    </source>
</evidence>
<dbReference type="PANTHER" id="PTHR22870:SF408">
    <property type="entry name" value="OS09G0560450 PROTEIN"/>
    <property type="match status" value="1"/>
</dbReference>
<dbReference type="Pfam" id="PF13540">
    <property type="entry name" value="RCC1_2"/>
    <property type="match status" value="1"/>
</dbReference>
<dbReference type="RefSeq" id="WP_093192959.1">
    <property type="nucleotide sequence ID" value="NZ_FNEV01000003.1"/>
</dbReference>
<dbReference type="InterPro" id="IPR014755">
    <property type="entry name" value="Cu-Rt/internalin_Ig-like"/>
</dbReference>
<sequence length="835" mass="91934">MNKFIVTLLLTITVIALLPLPTLAKSMSVHSNHTLLFLSGEGERPHNMISFGRNNFAQLGTEDTDHRFSPEGITSLPPNETITSLEAGERQSFALTDNGEVYGWGSNYYGELTNKETPGIIKTPTKIQKMVNAEYVPLSNITAIKAGSSHALAIDESGSLWSWGSNELDQLGQHILSSNAKYAAKKIATNDIDIKDIAVYQNHNLVLDSSGNVYGFGQNIGNIFMKNVGRTRSLEKIENLPPIQKISTGYSHVLALDESGDVWSWGHNYFGQSNSSGNPERIDSLTNITDIASGHSHNLAIDESGTVYGWGENNYGELTGREEIVSSPKPIALPEKAQEVEAGYGYSLARTSATNVYTWGKNDFGQLGDGTGMTQTEPRLLKLHFVESIDIKETNVQLEKGETYQLEATVSPESAINQTIYWDSSNPDVVTVDENGEITAVGDHSDSNTAIIKATSADGGFTDTVKVSVQVPVTDIDIVKNSLTLERTLTDDGLKEDRYTLEFNVYPHHATDKRVIWSSSDPSVARVNPQGTVTSVSEGEATITATSINGGFTDAIPVEVRVPVNEIHIVRSEELLKLWEDEEFQLEYNIFPEFATDQRILQWESDNKQIATVDNEGIITAHSPGTSTIRVTTLDNRRKGSLELIVEEGEPSRLSGFTIQNKEISMSALTFQKINTTFFPSENTNKRMEWKSKNREVATVSWDGTIFGKASGSTEIIGTTESGGYQQTVKVNVTESEEGWRIFPQQKEVDPNKEWTLSWNTSLDPASVTSENVYIQDMNGNIVDSVVGYNEETVTVSPSSPLTSKAQYYLIVNENVTSSKGIPIEHNVHMLFQVK</sequence>
<keyword evidence="1" id="KW-0732">Signal</keyword>
<protein>
    <submittedName>
        <fullName evidence="4">Alpha-tubulin suppressor</fullName>
    </submittedName>
</protein>
<reference evidence="5" key="1">
    <citation type="submission" date="2016-10" db="EMBL/GenBank/DDBJ databases">
        <authorList>
            <person name="Varghese N."/>
            <person name="Submissions S."/>
        </authorList>
    </citation>
    <scope>NUCLEOTIDE SEQUENCE [LARGE SCALE GENOMIC DNA]</scope>
    <source>
        <strain evidence="5">DSM 4771</strain>
    </source>
</reference>
<proteinExistence type="predicted"/>
<dbReference type="SUPFAM" id="SSF49373">
    <property type="entry name" value="Invasin/intimin cell-adhesion fragments"/>
    <property type="match status" value="4"/>
</dbReference>
<evidence type="ECO:0000259" key="3">
    <source>
        <dbReference type="SMART" id="SM00635"/>
    </source>
</evidence>
<dbReference type="EMBL" id="FNEV01000003">
    <property type="protein sequence ID" value="SDJ22876.1"/>
    <property type="molecule type" value="Genomic_DNA"/>
</dbReference>
<dbReference type="STRING" id="86666.SAMN04490247_1196"/>
<keyword evidence="5" id="KW-1185">Reference proteome</keyword>
<dbReference type="InterPro" id="IPR009091">
    <property type="entry name" value="RCC1/BLIP-II"/>
</dbReference>
<dbReference type="Pfam" id="PF25390">
    <property type="entry name" value="WD40_RLD"/>
    <property type="match status" value="1"/>
</dbReference>
<evidence type="ECO:0000256" key="2">
    <source>
        <dbReference type="ARBA" id="ARBA00022737"/>
    </source>
</evidence>
<dbReference type="SUPFAM" id="SSF50985">
    <property type="entry name" value="RCC1/BLIP-II"/>
    <property type="match status" value="2"/>
</dbReference>
<dbReference type="InterPro" id="IPR003343">
    <property type="entry name" value="Big_2"/>
</dbReference>
<dbReference type="InterPro" id="IPR058923">
    <property type="entry name" value="RCC1-like_dom"/>
</dbReference>
<dbReference type="AlphaFoldDB" id="A0A1G8S0Z6"/>
<accession>A0A1G8S0Z6</accession>
<dbReference type="Gene3D" id="2.60.40.1080">
    <property type="match status" value="4"/>
</dbReference>
<dbReference type="Pfam" id="PF02368">
    <property type="entry name" value="Big_2"/>
    <property type="match status" value="3"/>
</dbReference>
<keyword evidence="2" id="KW-0677">Repeat</keyword>
<dbReference type="Pfam" id="PF13205">
    <property type="entry name" value="Big_5"/>
    <property type="match status" value="1"/>
</dbReference>
<dbReference type="Proteomes" id="UP000199225">
    <property type="component" value="Unassembled WGS sequence"/>
</dbReference>
<dbReference type="Gene3D" id="2.60.40.1220">
    <property type="match status" value="1"/>
</dbReference>
<feature type="domain" description="BIG2" evidence="3">
    <location>
        <begin position="563"/>
        <end position="643"/>
    </location>
</feature>
<dbReference type="SMART" id="SM00635">
    <property type="entry name" value="BID_2"/>
    <property type="match status" value="4"/>
</dbReference>
<dbReference type="InterPro" id="IPR000408">
    <property type="entry name" value="Reg_chr_condens"/>
</dbReference>
<dbReference type="InterPro" id="IPR008964">
    <property type="entry name" value="Invasin/intimin_cell_adhesion"/>
</dbReference>
<feature type="domain" description="BIG2" evidence="3">
    <location>
        <begin position="385"/>
        <end position="466"/>
    </location>
</feature>
<feature type="domain" description="BIG2" evidence="3">
    <location>
        <begin position="653"/>
        <end position="730"/>
    </location>
</feature>
<dbReference type="Gene3D" id="2.130.10.30">
    <property type="entry name" value="Regulator of chromosome condensation 1/beta-lactamase-inhibitor protein II"/>
    <property type="match status" value="2"/>
</dbReference>
<evidence type="ECO:0000256" key="1">
    <source>
        <dbReference type="ARBA" id="ARBA00022729"/>
    </source>
</evidence>
<dbReference type="PANTHER" id="PTHR22870">
    <property type="entry name" value="REGULATOR OF CHROMOSOME CONDENSATION"/>
    <property type="match status" value="1"/>
</dbReference>
<dbReference type="PRINTS" id="PR00633">
    <property type="entry name" value="RCCNDNSATION"/>
</dbReference>
<gene>
    <name evidence="4" type="ORF">SAMN04490247_1196</name>
</gene>
<feature type="domain" description="BIG2" evidence="3">
    <location>
        <begin position="472"/>
        <end position="557"/>
    </location>
</feature>
<name>A0A1G8S0Z6_9BACI</name>
<dbReference type="PROSITE" id="PS50012">
    <property type="entry name" value="RCC1_3"/>
    <property type="match status" value="6"/>
</dbReference>
<dbReference type="InterPro" id="IPR051210">
    <property type="entry name" value="Ub_ligase/GEF_domain"/>
</dbReference>
<dbReference type="InterPro" id="IPR032812">
    <property type="entry name" value="SbsA_Ig"/>
</dbReference>
<evidence type="ECO:0000313" key="4">
    <source>
        <dbReference type="EMBL" id="SDJ22876.1"/>
    </source>
</evidence>
<dbReference type="OrthoDB" id="27389at2"/>
<organism evidence="4 5">
    <name type="scientific">Salimicrobium halophilum</name>
    <dbReference type="NCBI Taxonomy" id="86666"/>
    <lineage>
        <taxon>Bacteria</taxon>
        <taxon>Bacillati</taxon>
        <taxon>Bacillota</taxon>
        <taxon>Bacilli</taxon>
        <taxon>Bacillales</taxon>
        <taxon>Bacillaceae</taxon>
        <taxon>Salimicrobium</taxon>
    </lineage>
</organism>